<dbReference type="Proteomes" id="UP000054217">
    <property type="component" value="Unassembled WGS sequence"/>
</dbReference>
<protein>
    <submittedName>
        <fullName evidence="1">Uncharacterized protein</fullName>
    </submittedName>
</protein>
<evidence type="ECO:0000313" key="1">
    <source>
        <dbReference type="EMBL" id="KIN95398.1"/>
    </source>
</evidence>
<accession>A0A0C3NJ49</accession>
<reference evidence="1 2" key="1">
    <citation type="submission" date="2014-04" db="EMBL/GenBank/DDBJ databases">
        <authorList>
            <consortium name="DOE Joint Genome Institute"/>
            <person name="Kuo A."/>
            <person name="Kohler A."/>
            <person name="Costa M.D."/>
            <person name="Nagy L.G."/>
            <person name="Floudas D."/>
            <person name="Copeland A."/>
            <person name="Barry K.W."/>
            <person name="Cichocki N."/>
            <person name="Veneault-Fourrey C."/>
            <person name="LaButti K."/>
            <person name="Lindquist E.A."/>
            <person name="Lipzen A."/>
            <person name="Lundell T."/>
            <person name="Morin E."/>
            <person name="Murat C."/>
            <person name="Sun H."/>
            <person name="Tunlid A."/>
            <person name="Henrissat B."/>
            <person name="Grigoriev I.V."/>
            <person name="Hibbett D.S."/>
            <person name="Martin F."/>
            <person name="Nordberg H.P."/>
            <person name="Cantor M.N."/>
            <person name="Hua S.X."/>
        </authorList>
    </citation>
    <scope>NUCLEOTIDE SEQUENCE [LARGE SCALE GENOMIC DNA]</scope>
    <source>
        <strain evidence="1 2">Marx 270</strain>
    </source>
</reference>
<dbReference type="EMBL" id="KN832069">
    <property type="protein sequence ID" value="KIN95398.1"/>
    <property type="molecule type" value="Genomic_DNA"/>
</dbReference>
<dbReference type="InParanoid" id="A0A0C3NJ49"/>
<dbReference type="AlphaFoldDB" id="A0A0C3NJ49"/>
<dbReference type="HOGENOM" id="CLU_2109980_0_0_1"/>
<organism evidence="1 2">
    <name type="scientific">Pisolithus tinctorius Marx 270</name>
    <dbReference type="NCBI Taxonomy" id="870435"/>
    <lineage>
        <taxon>Eukaryota</taxon>
        <taxon>Fungi</taxon>
        <taxon>Dikarya</taxon>
        <taxon>Basidiomycota</taxon>
        <taxon>Agaricomycotina</taxon>
        <taxon>Agaricomycetes</taxon>
        <taxon>Agaricomycetidae</taxon>
        <taxon>Boletales</taxon>
        <taxon>Sclerodermatineae</taxon>
        <taxon>Pisolithaceae</taxon>
        <taxon>Pisolithus</taxon>
    </lineage>
</organism>
<reference evidence="2" key="2">
    <citation type="submission" date="2015-01" db="EMBL/GenBank/DDBJ databases">
        <title>Evolutionary Origins and Diversification of the Mycorrhizal Mutualists.</title>
        <authorList>
            <consortium name="DOE Joint Genome Institute"/>
            <consortium name="Mycorrhizal Genomics Consortium"/>
            <person name="Kohler A."/>
            <person name="Kuo A."/>
            <person name="Nagy L.G."/>
            <person name="Floudas D."/>
            <person name="Copeland A."/>
            <person name="Barry K.W."/>
            <person name="Cichocki N."/>
            <person name="Veneault-Fourrey C."/>
            <person name="LaButti K."/>
            <person name="Lindquist E.A."/>
            <person name="Lipzen A."/>
            <person name="Lundell T."/>
            <person name="Morin E."/>
            <person name="Murat C."/>
            <person name="Riley R."/>
            <person name="Ohm R."/>
            <person name="Sun H."/>
            <person name="Tunlid A."/>
            <person name="Henrissat B."/>
            <person name="Grigoriev I.V."/>
            <person name="Hibbett D.S."/>
            <person name="Martin F."/>
        </authorList>
    </citation>
    <scope>NUCLEOTIDE SEQUENCE [LARGE SCALE GENOMIC DNA]</scope>
    <source>
        <strain evidence="2">Marx 270</strain>
    </source>
</reference>
<evidence type="ECO:0000313" key="2">
    <source>
        <dbReference type="Proteomes" id="UP000054217"/>
    </source>
</evidence>
<proteinExistence type="predicted"/>
<sequence length="115" mass="12928">MRKTSDAEVTVKRNCLTLPLSVRRPSVVCPARRTCVGLCRIPPPMWFSVLKSDSLGLSLGIYQTKLHFQDSPLRVHNCCSLFRLHCCKGGSAVCRMSEDLPGEFPLLCLSQRFLF</sequence>
<gene>
    <name evidence="1" type="ORF">M404DRAFT_318157</name>
</gene>
<name>A0A0C3NJ49_PISTI</name>
<keyword evidence="2" id="KW-1185">Reference proteome</keyword>